<accession>A0ABP1ARZ4</accession>
<dbReference type="Proteomes" id="UP001497522">
    <property type="component" value="Chromosome 15"/>
</dbReference>
<gene>
    <name evidence="1" type="ORF">CSSPJE1EN2_LOCUS8352</name>
</gene>
<protein>
    <submittedName>
        <fullName evidence="1">Uncharacterized protein</fullName>
    </submittedName>
</protein>
<name>A0ABP1ARZ4_9BRYO</name>
<evidence type="ECO:0000313" key="2">
    <source>
        <dbReference type="Proteomes" id="UP001497522"/>
    </source>
</evidence>
<reference evidence="1" key="1">
    <citation type="submission" date="2024-03" db="EMBL/GenBank/DDBJ databases">
        <authorList>
            <consortium name="ELIXIR-Norway"/>
            <consortium name="Elixir Norway"/>
        </authorList>
    </citation>
    <scope>NUCLEOTIDE SEQUENCE</scope>
</reference>
<organism evidence="1 2">
    <name type="scientific">Sphagnum jensenii</name>
    <dbReference type="NCBI Taxonomy" id="128206"/>
    <lineage>
        <taxon>Eukaryota</taxon>
        <taxon>Viridiplantae</taxon>
        <taxon>Streptophyta</taxon>
        <taxon>Embryophyta</taxon>
        <taxon>Bryophyta</taxon>
        <taxon>Sphagnophytina</taxon>
        <taxon>Sphagnopsida</taxon>
        <taxon>Sphagnales</taxon>
        <taxon>Sphagnaceae</taxon>
        <taxon>Sphagnum</taxon>
    </lineage>
</organism>
<keyword evidence="2" id="KW-1185">Reference proteome</keyword>
<sequence length="102" mass="11347">MGECYSSSSSDDEILKQLFVDMDRRRQCAFACAIVVANLSNMFNDNELEEGVGLLVNLGVGIQDVFVTMQAMPRLLKTLTNFKLMEFDKLPTLVMPTIVGHA</sequence>
<dbReference type="EMBL" id="OZ023716">
    <property type="protein sequence ID" value="CAK9865357.1"/>
    <property type="molecule type" value="Genomic_DNA"/>
</dbReference>
<evidence type="ECO:0000313" key="1">
    <source>
        <dbReference type="EMBL" id="CAK9865357.1"/>
    </source>
</evidence>
<proteinExistence type="predicted"/>